<gene>
    <name evidence="11" type="ordered locus">Cycma_4371</name>
</gene>
<keyword evidence="8" id="KW-1133">Transmembrane helix</keyword>
<dbReference type="Pfam" id="PF20659">
    <property type="entry name" value="MS_C"/>
    <property type="match status" value="1"/>
</dbReference>
<feature type="active site" description="Proton donor" evidence="7">
    <location>
        <position position="565"/>
    </location>
</feature>
<evidence type="ECO:0000259" key="10">
    <source>
        <dbReference type="Pfam" id="PF20659"/>
    </source>
</evidence>
<evidence type="ECO:0000313" key="12">
    <source>
        <dbReference type="Proteomes" id="UP000001635"/>
    </source>
</evidence>
<keyword evidence="5" id="KW-0808">Transferase</keyword>
<evidence type="ECO:0000313" key="11">
    <source>
        <dbReference type="EMBL" id="AEL28073.1"/>
    </source>
</evidence>
<dbReference type="Pfam" id="PF01274">
    <property type="entry name" value="MS_TIM-barrel"/>
    <property type="match status" value="1"/>
</dbReference>
<dbReference type="EC" id="2.3.3.9" evidence="2"/>
<dbReference type="InterPro" id="IPR011076">
    <property type="entry name" value="Malate_synth_sf"/>
</dbReference>
<dbReference type="AlphaFoldDB" id="G0IXS6"/>
<dbReference type="Gene3D" id="3.20.20.360">
    <property type="entry name" value="Malate synthase, domain 3"/>
    <property type="match status" value="1"/>
</dbReference>
<evidence type="ECO:0000256" key="7">
    <source>
        <dbReference type="PIRSR" id="PIRSR601465-50"/>
    </source>
</evidence>
<dbReference type="KEGG" id="cmr:Cycma_4371"/>
<name>G0IXS6_CYCMS</name>
<dbReference type="InterPro" id="IPR048355">
    <property type="entry name" value="MS_C"/>
</dbReference>
<reference evidence="12" key="1">
    <citation type="submission" date="2011-07" db="EMBL/GenBank/DDBJ databases">
        <title>The complete genome of Cyclobacterium marinum DSM 745.</title>
        <authorList>
            <person name="Lucas S."/>
            <person name="Han J."/>
            <person name="Lapidus A."/>
            <person name="Bruce D."/>
            <person name="Goodwin L."/>
            <person name="Pitluck S."/>
            <person name="Peters L."/>
            <person name="Kyrpides N."/>
            <person name="Mavromatis K."/>
            <person name="Ivanova N."/>
            <person name="Ovchinnikova G."/>
            <person name="Chertkov O."/>
            <person name="Detter J.C."/>
            <person name="Tapia R."/>
            <person name="Han C."/>
            <person name="Land M."/>
            <person name="Hauser L."/>
            <person name="Markowitz V."/>
            <person name="Cheng J.-F."/>
            <person name="Hugenholtz P."/>
            <person name="Woyke T."/>
            <person name="Wu D."/>
            <person name="Tindall B."/>
            <person name="Schuetze A."/>
            <person name="Brambilla E."/>
            <person name="Klenk H.-P."/>
            <person name="Eisen J.A."/>
        </authorList>
    </citation>
    <scope>NUCLEOTIDE SEQUENCE [LARGE SCALE GENOMIC DNA]</scope>
    <source>
        <strain evidence="12">ATCC 25205 / DSM 745 / LMG 13164 / NCIMB 1802</strain>
    </source>
</reference>
<dbReference type="PANTHER" id="PTHR42902:SF1">
    <property type="entry name" value="MALATE SYNTHASE 1-RELATED"/>
    <property type="match status" value="1"/>
</dbReference>
<dbReference type="SUPFAM" id="SSF51645">
    <property type="entry name" value="Malate synthase G"/>
    <property type="match status" value="1"/>
</dbReference>
<evidence type="ECO:0000256" key="5">
    <source>
        <dbReference type="ARBA" id="ARBA00022679"/>
    </source>
</evidence>
<organism evidence="11 12">
    <name type="scientific">Cyclobacterium marinum (strain ATCC 25205 / DSM 745 / LMG 13164 / NCIMB 1802)</name>
    <name type="common">Flectobacillus marinus</name>
    <dbReference type="NCBI Taxonomy" id="880070"/>
    <lineage>
        <taxon>Bacteria</taxon>
        <taxon>Pseudomonadati</taxon>
        <taxon>Bacteroidota</taxon>
        <taxon>Cytophagia</taxon>
        <taxon>Cytophagales</taxon>
        <taxon>Cyclobacteriaceae</taxon>
        <taxon>Cyclobacterium</taxon>
    </lineage>
</organism>
<dbReference type="HOGENOM" id="CLU_395729_0_0_10"/>
<dbReference type="EMBL" id="CP002955">
    <property type="protein sequence ID" value="AEL28073.1"/>
    <property type="molecule type" value="Genomic_DNA"/>
</dbReference>
<comment type="catalytic activity">
    <reaction evidence="6">
        <text>glyoxylate + acetyl-CoA + H2O = (S)-malate + CoA + H(+)</text>
        <dbReference type="Rhea" id="RHEA:18181"/>
        <dbReference type="ChEBI" id="CHEBI:15377"/>
        <dbReference type="ChEBI" id="CHEBI:15378"/>
        <dbReference type="ChEBI" id="CHEBI:15589"/>
        <dbReference type="ChEBI" id="CHEBI:36655"/>
        <dbReference type="ChEBI" id="CHEBI:57287"/>
        <dbReference type="ChEBI" id="CHEBI:57288"/>
        <dbReference type="EC" id="2.3.3.9"/>
    </reaction>
</comment>
<keyword evidence="8" id="KW-0812">Transmembrane</keyword>
<feature type="active site" description="Proton acceptor" evidence="7">
    <location>
        <position position="267"/>
    </location>
</feature>
<dbReference type="InterPro" id="IPR001465">
    <property type="entry name" value="Malate_synthase_TIM"/>
</dbReference>
<dbReference type="Proteomes" id="UP000001635">
    <property type="component" value="Chromosome"/>
</dbReference>
<dbReference type="PANTHER" id="PTHR42902">
    <property type="entry name" value="MALATE SYNTHASE"/>
    <property type="match status" value="1"/>
</dbReference>
<dbReference type="InterPro" id="IPR006252">
    <property type="entry name" value="Malate_synthA"/>
</dbReference>
<evidence type="ECO:0000256" key="8">
    <source>
        <dbReference type="SAM" id="Phobius"/>
    </source>
</evidence>
<feature type="transmembrane region" description="Helical" evidence="8">
    <location>
        <begin position="12"/>
        <end position="33"/>
    </location>
</feature>
<keyword evidence="8" id="KW-0472">Membrane</keyword>
<evidence type="ECO:0000256" key="1">
    <source>
        <dbReference type="ARBA" id="ARBA00006394"/>
    </source>
</evidence>
<evidence type="ECO:0000259" key="9">
    <source>
        <dbReference type="Pfam" id="PF01274"/>
    </source>
</evidence>
<dbReference type="InterPro" id="IPR044856">
    <property type="entry name" value="Malate_synth_C_sf"/>
</dbReference>
<dbReference type="GO" id="GO:0005737">
    <property type="term" value="C:cytoplasm"/>
    <property type="evidence" value="ECO:0007669"/>
    <property type="project" value="TreeGrafter"/>
</dbReference>
<evidence type="ECO:0000256" key="6">
    <source>
        <dbReference type="ARBA" id="ARBA00047918"/>
    </source>
</evidence>
<comment type="similarity">
    <text evidence="1">Belongs to the malate synthase family.</text>
</comment>
<feature type="domain" description="Malate synthase C-terminal" evidence="10">
    <location>
        <begin position="525"/>
        <end position="623"/>
    </location>
</feature>
<proteinExistence type="inferred from homology"/>
<protein>
    <recommendedName>
        <fullName evidence="2">malate synthase</fullName>
        <ecNumber evidence="2">2.3.3.9</ecNumber>
    </recommendedName>
</protein>
<accession>G0IXS6</accession>
<dbReference type="STRING" id="880070.Cycma_4371"/>
<keyword evidence="12" id="KW-1185">Reference proteome</keyword>
<evidence type="ECO:0000256" key="4">
    <source>
        <dbReference type="ARBA" id="ARBA00022532"/>
    </source>
</evidence>
<evidence type="ECO:0000256" key="3">
    <source>
        <dbReference type="ARBA" id="ARBA00022435"/>
    </source>
</evidence>
<feature type="domain" description="Malate synthase TIM barrel" evidence="9">
    <location>
        <begin position="265"/>
        <end position="500"/>
    </location>
</feature>
<evidence type="ECO:0000256" key="2">
    <source>
        <dbReference type="ARBA" id="ARBA00012636"/>
    </source>
</evidence>
<keyword evidence="4" id="KW-0816">Tricarboxylic acid cycle</keyword>
<dbReference type="GO" id="GO:0004474">
    <property type="term" value="F:malate synthase activity"/>
    <property type="evidence" value="ECO:0007669"/>
    <property type="project" value="UniProtKB-EC"/>
</dbReference>
<dbReference type="InterPro" id="IPR046363">
    <property type="entry name" value="MS_N_TIM-barrel_dom"/>
</dbReference>
<keyword evidence="3" id="KW-0329">Glyoxylate bypass</keyword>
<dbReference type="GO" id="GO:0006099">
    <property type="term" value="P:tricarboxylic acid cycle"/>
    <property type="evidence" value="ECO:0007669"/>
    <property type="project" value="UniProtKB-KW"/>
</dbReference>
<dbReference type="Gene3D" id="1.20.1220.12">
    <property type="entry name" value="Malate synthase, domain III"/>
    <property type="match status" value="1"/>
</dbReference>
<dbReference type="eggNOG" id="COG2225">
    <property type="taxonomic scope" value="Bacteria"/>
</dbReference>
<sequence length="696" mass="78620">MGDEKIRSEVDTSVWFSFICVFYPHSILMYPLLKEEVNFIYEYHSFYHLGGGLGKGNPLNYNQEEILEMSNSEIIIRNNLRETYEDVFSPGVIEALSIMAPFNEEVKKLMNIRLRRRKERSRKGSKLTFLNPDTNIPGTNILVSDARAGNFEGAEIPKDLQQQWIQGTGPGAKPNTSLENSIRNVAYALLSGADGWMFDGEDALGQVSTMSLDNQRNLKLAIQYSPIFLTVAEEVAFRMNNWSKSFFGHGKITDWKTQLGFTTKIFRARGLHLDDRHIRLSNGASFSASIADLVLYVVNNFQALIGAGASIVLYLPKIQTAEEAALWNRMISALEKHLGMEDGTLKVYVLVEQLEATYQLMEIRAALGKHFVGFNTGRWDYINSVSDSMAWDQFFINPNIESIGMTYGYMKNYEDRVRRAVNTPDSKGNYALWQGGMEPNIPVGSTEGVSASMEKALAGAERELKEGASGKWVAHWKMVHIVRPVWEKSGKANQMGRSFEKLSYTQEDADGLIHLDSAPRTIRGARNLLSVGLQYGNAFGQGMQAAALKPADFFGNDNVLYLMEDMATGEIRLSILWEWLHKKAEITDADEISGVNQGAIFTQELFDRLLEEEYHKLLVADSKDVHEASKTTTLPIAKAIVKKYVEQEEKIPWFIDLLNINLNNVDLKLAEKRIDRYINHLNKNGERITENLDFIV</sequence>
<dbReference type="GO" id="GO:0006097">
    <property type="term" value="P:glyoxylate cycle"/>
    <property type="evidence" value="ECO:0007669"/>
    <property type="project" value="UniProtKB-KW"/>
</dbReference>